<keyword evidence="2" id="KW-0067">ATP-binding</keyword>
<dbReference type="PROSITE" id="PS50125">
    <property type="entry name" value="GUANYLATE_CYCLASE_2"/>
    <property type="match status" value="1"/>
</dbReference>
<feature type="domain" description="Guanylate cyclase" evidence="4">
    <location>
        <begin position="267"/>
        <end position="441"/>
    </location>
</feature>
<dbReference type="Gene3D" id="3.30.70.1230">
    <property type="entry name" value="Nucleotide cyclase"/>
    <property type="match status" value="2"/>
</dbReference>
<proteinExistence type="predicted"/>
<feature type="region of interest" description="Disordered" evidence="3">
    <location>
        <begin position="87"/>
        <end position="111"/>
    </location>
</feature>
<dbReference type="PANTHER" id="PTHR16305">
    <property type="entry name" value="TESTICULAR SOLUBLE ADENYLYL CYCLASE"/>
    <property type="match status" value="1"/>
</dbReference>
<dbReference type="GO" id="GO:0035556">
    <property type="term" value="P:intracellular signal transduction"/>
    <property type="evidence" value="ECO:0007669"/>
    <property type="project" value="InterPro"/>
</dbReference>
<dbReference type="OrthoDB" id="194468at2759"/>
<feature type="region of interest" description="Disordered" evidence="3">
    <location>
        <begin position="846"/>
        <end position="867"/>
    </location>
</feature>
<feature type="region of interest" description="Disordered" evidence="3">
    <location>
        <begin position="1607"/>
        <end position="1633"/>
    </location>
</feature>
<dbReference type="GO" id="GO:0009190">
    <property type="term" value="P:cyclic nucleotide biosynthetic process"/>
    <property type="evidence" value="ECO:0007669"/>
    <property type="project" value="InterPro"/>
</dbReference>
<sequence>MKRHPVRLPRADPTNEHQNELFPRDLFHPVPAELAASPNRVQVLLGEQSELMRNSQIQVSNARGYLRSPPRRLRVIQDGTGELAARQATTPGAAATTDMESPSGAAIGSHRRPLPPISLPAELLTATNGSQQPHSHTVASLESISSQLEAFLQDHPNMTRKDVMTSLLGTEDDLYQPSPSRQQPQALSDSSLGSMPSSNVSTAFGNVVSQCLPHVPRIVVKNVANFNSASSGDGDDSNDDQEEAASMMHNVSTTATPTFVPWEGQAALLFVDISGYSKVTAALAPFGPYALSDAVNGYLVQMMDVLVDQYGGDVVKFAGDAILVVWAPNLTKKKSNATATTEQKMKEALYMCCLRAVACATTLQQKHSRFAVAVPTTAQTSTAPPTPALEFSIHIGIAVGSIETEVFSFPGAQFTESLFHSLSGPALREVGPAADAATSGEVCVTTSVVELLTDDKLHAAASGGKLSLPRPSLNTAVITGAVARNHNHEHLRKLSSFDVKTANDQIALHRIKRQIDEAEYAIEETEMLQRISSKFVPPALVARFSSTATNIAAEMRFLAVLFISKSDRDASLADWFSEVHQVLDRHRCAVVKLIDDDKGVHVIAAVGLFLSESDASLTAVDAAMHLAEREAGCHVGIASGLTFCGLIGSSDLACRWDVTGSACVRSCRLMQQAMELRPEGGCFVDESVLDTISNRAAVNEFHRTLEVKGSSGPVKVYVLAPRTANPAWMVPNSTPALMISTLCHPEVREKFAELISAGSTRHARRSSSIAGARRESLLNHGSSSSANFTLQQSSSVGVPPVDSSVFFRHTAAVVTGPFGVGKRTLAATIAMENAYIVIQHKCSTPAGSSTSKQHRGGGNTAAGGGALSADANAPPLVIAETLSRWFAHHRSEAVRTLAASIGASFTAGHVGKTRRLLLSLVNRLCNAAAADTSSSSSASAAGTLCNTNTLLLIENAQYLDRPSLDWIRHLLRQQPSEVTSATQPRGSFACVLCVTPTIGSMTASQLLGILRLPMEHESQLTRDHIATSTELFSLEPVGVDAVRDLATKYFSWDVDDSLFQLLHAQCSGLPLLVSRYVRHVMSQRPYVTTMFENAVVHLSGDAARIKAESWQWIDMAPSVAPEMMQLYDAASSSAHRAILRVIACLEQSPCASLRASHGSDTAGNDEGSVLLDLVDHITRMLLRTTVNQTDAVIAAAFKRHVEELSRVHLVSVCTFPCSSCAATQPLRLVRLSSVALQNAIYNSITPDYAANVLRLAKQYHEHALRQPPPTQQQPHQTGFCRAFLTLRLAQYKFSAYVANQRLASRANVMSPGTTTTPSVGGVPSGGFAEIESISTLLETVVHRITSLCPAGGHSQQLSPFDGPAQLLRRMLAAATGDEAAVMASGGSVASTNLPLARPNNISLDVVALKNYSPPIGLGTATASVVLDLCRWMRNVYVSLANRSVVSEKVAGLGRILSRRLATCLKALSRILANIQPQPHPILSDTHSASLSSKAINEHEALLNTIFSDLFLKVVRDESSGAAAGAEACKQLLQYFMQKLVPCALAFQEAIPELLPLLPTPATVMNNPTQKSIPTSSSSSAALNSVTAQMFALWSGVSVYLSTSTNVSHQQPGKSGGGGDGGGGGESQEADASGGGSIATFHAAFMALATSNFMPNNPRASLAWVRERVLHLRVESGRSFRSCVVSDYLCTLAAVSAMQSRQPGPSS</sequence>
<dbReference type="Proteomes" id="UP000051952">
    <property type="component" value="Unassembled WGS sequence"/>
</dbReference>
<dbReference type="InterPro" id="IPR001054">
    <property type="entry name" value="A/G_cyclase"/>
</dbReference>
<dbReference type="GO" id="GO:0005524">
    <property type="term" value="F:ATP binding"/>
    <property type="evidence" value="ECO:0007669"/>
    <property type="project" value="UniProtKB-KW"/>
</dbReference>
<organism evidence="5 6">
    <name type="scientific">Bodo saltans</name>
    <name type="common">Flagellated protozoan</name>
    <dbReference type="NCBI Taxonomy" id="75058"/>
    <lineage>
        <taxon>Eukaryota</taxon>
        <taxon>Discoba</taxon>
        <taxon>Euglenozoa</taxon>
        <taxon>Kinetoplastea</taxon>
        <taxon>Metakinetoplastina</taxon>
        <taxon>Eubodonida</taxon>
        <taxon>Bodonidae</taxon>
        <taxon>Bodo</taxon>
    </lineage>
</organism>
<feature type="region of interest" description="Disordered" evidence="3">
    <location>
        <begin position="171"/>
        <end position="195"/>
    </location>
</feature>
<evidence type="ECO:0000256" key="3">
    <source>
        <dbReference type="SAM" id="MobiDB-lite"/>
    </source>
</evidence>
<reference evidence="6" key="1">
    <citation type="submission" date="2015-09" db="EMBL/GenBank/DDBJ databases">
        <authorList>
            <consortium name="Pathogen Informatics"/>
        </authorList>
    </citation>
    <scope>NUCLEOTIDE SEQUENCE [LARGE SCALE GENOMIC DNA]</scope>
    <source>
        <strain evidence="6">Lake Konstanz</strain>
    </source>
</reference>
<keyword evidence="1" id="KW-0547">Nucleotide-binding</keyword>
<feature type="compositionally biased region" description="Gly residues" evidence="3">
    <location>
        <begin position="1613"/>
        <end position="1625"/>
    </location>
</feature>
<dbReference type="SUPFAM" id="SSF55073">
    <property type="entry name" value="Nucleotide cyclase"/>
    <property type="match status" value="2"/>
</dbReference>
<feature type="compositionally biased region" description="Gly residues" evidence="3">
    <location>
        <begin position="856"/>
        <end position="866"/>
    </location>
</feature>
<keyword evidence="6" id="KW-1185">Reference proteome</keyword>
<dbReference type="GO" id="GO:0004016">
    <property type="term" value="F:adenylate cyclase activity"/>
    <property type="evidence" value="ECO:0007669"/>
    <property type="project" value="TreeGrafter"/>
</dbReference>
<dbReference type="CDD" id="cd07302">
    <property type="entry name" value="CHD"/>
    <property type="match status" value="2"/>
</dbReference>
<evidence type="ECO:0000259" key="4">
    <source>
        <dbReference type="PROSITE" id="PS50125"/>
    </source>
</evidence>
<dbReference type="GO" id="GO:0005737">
    <property type="term" value="C:cytoplasm"/>
    <property type="evidence" value="ECO:0007669"/>
    <property type="project" value="TreeGrafter"/>
</dbReference>
<gene>
    <name evidence="5" type="ORF">BSAL_08270</name>
</gene>
<accession>A0A0S4JAD2</accession>
<protein>
    <submittedName>
        <fullName evidence="5">Guanylate cyclase, putative</fullName>
    </submittedName>
</protein>
<dbReference type="PANTHER" id="PTHR16305:SF28">
    <property type="entry name" value="GUANYLATE CYCLASE DOMAIN-CONTAINING PROTEIN"/>
    <property type="match status" value="1"/>
</dbReference>
<evidence type="ECO:0000313" key="6">
    <source>
        <dbReference type="Proteomes" id="UP000051952"/>
    </source>
</evidence>
<feature type="compositionally biased region" description="Low complexity" evidence="3">
    <location>
        <begin position="87"/>
        <end position="97"/>
    </location>
</feature>
<evidence type="ECO:0000256" key="1">
    <source>
        <dbReference type="ARBA" id="ARBA00022741"/>
    </source>
</evidence>
<evidence type="ECO:0000256" key="2">
    <source>
        <dbReference type="ARBA" id="ARBA00022840"/>
    </source>
</evidence>
<evidence type="ECO:0000313" key="5">
    <source>
        <dbReference type="EMBL" id="CUG87088.1"/>
    </source>
</evidence>
<dbReference type="VEuPathDB" id="TriTrypDB:BSAL_08270"/>
<dbReference type="EMBL" id="CYKH01001431">
    <property type="protein sequence ID" value="CUG87088.1"/>
    <property type="molecule type" value="Genomic_DNA"/>
</dbReference>
<feature type="compositionally biased region" description="Polar residues" evidence="3">
    <location>
        <begin position="177"/>
        <end position="187"/>
    </location>
</feature>
<dbReference type="InterPro" id="IPR029787">
    <property type="entry name" value="Nucleotide_cyclase"/>
</dbReference>
<name>A0A0S4JAD2_BODSA</name>